<keyword evidence="6 7" id="KW-0472">Membrane</keyword>
<dbReference type="InterPro" id="IPR051907">
    <property type="entry name" value="DoxX-like_oxidoreductase"/>
</dbReference>
<evidence type="ECO:0000256" key="2">
    <source>
        <dbReference type="ARBA" id="ARBA00006679"/>
    </source>
</evidence>
<name>A0A378TM02_9MYCO</name>
<dbReference type="PANTHER" id="PTHR33452:SF1">
    <property type="entry name" value="INNER MEMBRANE PROTEIN YPHA-RELATED"/>
    <property type="match status" value="1"/>
</dbReference>
<dbReference type="Pfam" id="PF07681">
    <property type="entry name" value="DoxX"/>
    <property type="match status" value="1"/>
</dbReference>
<dbReference type="InterPro" id="IPR032808">
    <property type="entry name" value="DoxX"/>
</dbReference>
<dbReference type="PANTHER" id="PTHR33452">
    <property type="entry name" value="OXIDOREDUCTASE CATD-RELATED"/>
    <property type="match status" value="1"/>
</dbReference>
<dbReference type="GO" id="GO:0005886">
    <property type="term" value="C:plasma membrane"/>
    <property type="evidence" value="ECO:0007669"/>
    <property type="project" value="UniProtKB-SubCell"/>
</dbReference>
<reference evidence="8 9" key="1">
    <citation type="submission" date="2018-06" db="EMBL/GenBank/DDBJ databases">
        <authorList>
            <consortium name="Pathogen Informatics"/>
            <person name="Doyle S."/>
        </authorList>
    </citation>
    <scope>NUCLEOTIDE SEQUENCE [LARGE SCALE GENOMIC DNA]</scope>
    <source>
        <strain evidence="8 9">NCTC10821</strain>
    </source>
</reference>
<comment type="similarity">
    <text evidence="2">Belongs to the DoxX family.</text>
</comment>
<keyword evidence="5 7" id="KW-1133">Transmembrane helix</keyword>
<evidence type="ECO:0000313" key="9">
    <source>
        <dbReference type="Proteomes" id="UP000254978"/>
    </source>
</evidence>
<dbReference type="AlphaFoldDB" id="A0A378TM02"/>
<evidence type="ECO:0000256" key="5">
    <source>
        <dbReference type="ARBA" id="ARBA00022989"/>
    </source>
</evidence>
<feature type="transmembrane region" description="Helical" evidence="7">
    <location>
        <begin position="143"/>
        <end position="164"/>
    </location>
</feature>
<evidence type="ECO:0000256" key="4">
    <source>
        <dbReference type="ARBA" id="ARBA00022692"/>
    </source>
</evidence>
<evidence type="ECO:0000256" key="7">
    <source>
        <dbReference type="SAM" id="Phobius"/>
    </source>
</evidence>
<dbReference type="EMBL" id="UGQT01000001">
    <property type="protein sequence ID" value="STZ60883.1"/>
    <property type="molecule type" value="Genomic_DNA"/>
</dbReference>
<protein>
    <submittedName>
        <fullName evidence="8">DoxX family protein</fullName>
    </submittedName>
</protein>
<keyword evidence="4 7" id="KW-0812">Transmembrane</keyword>
<evidence type="ECO:0000256" key="3">
    <source>
        <dbReference type="ARBA" id="ARBA00022475"/>
    </source>
</evidence>
<comment type="subcellular location">
    <subcellularLocation>
        <location evidence="1">Cell membrane</location>
        <topology evidence="1">Multi-pass membrane protein</topology>
    </subcellularLocation>
</comment>
<sequence>MDDDIEIRTNPATSDFGVLILRIGAGAAVIQAGALKALDFGTVVDFMSQAGWSPATLAATMVMSTELLGGLALLLGVLTPVAACAVSSAMMCAWAADVAGDAFWANPFNVPFLLAIAAIAVLFTGGGRFSLDQLLWLRAQWPTVIPVVLLVLAIGAAVATWWLLNGENPLHLTKP</sequence>
<feature type="transmembrane region" description="Helical" evidence="7">
    <location>
        <begin position="71"/>
        <end position="96"/>
    </location>
</feature>
<proteinExistence type="inferred from homology"/>
<evidence type="ECO:0000256" key="1">
    <source>
        <dbReference type="ARBA" id="ARBA00004651"/>
    </source>
</evidence>
<feature type="transmembrane region" description="Helical" evidence="7">
    <location>
        <begin position="108"/>
        <end position="131"/>
    </location>
</feature>
<evidence type="ECO:0000256" key="6">
    <source>
        <dbReference type="ARBA" id="ARBA00023136"/>
    </source>
</evidence>
<keyword evidence="3" id="KW-1003">Cell membrane</keyword>
<gene>
    <name evidence="8" type="ORF">NCTC10821_04427</name>
</gene>
<accession>A0A378TM02</accession>
<keyword evidence="9" id="KW-1185">Reference proteome</keyword>
<dbReference type="Proteomes" id="UP000254978">
    <property type="component" value="Unassembled WGS sequence"/>
</dbReference>
<organism evidence="8 9">
    <name type="scientific">Mycolicibacterium tokaiense</name>
    <dbReference type="NCBI Taxonomy" id="39695"/>
    <lineage>
        <taxon>Bacteria</taxon>
        <taxon>Bacillati</taxon>
        <taxon>Actinomycetota</taxon>
        <taxon>Actinomycetes</taxon>
        <taxon>Mycobacteriales</taxon>
        <taxon>Mycobacteriaceae</taxon>
        <taxon>Mycolicibacterium</taxon>
    </lineage>
</organism>
<dbReference type="RefSeq" id="WP_115279942.1">
    <property type="nucleotide sequence ID" value="NZ_AP022600.1"/>
</dbReference>
<evidence type="ECO:0000313" key="8">
    <source>
        <dbReference type="EMBL" id="STZ60883.1"/>
    </source>
</evidence>